<dbReference type="Pfam" id="PF04075">
    <property type="entry name" value="F420H2_quin_red"/>
    <property type="match status" value="1"/>
</dbReference>
<dbReference type="InterPro" id="IPR004378">
    <property type="entry name" value="F420H2_quin_Rdtase"/>
</dbReference>
<evidence type="ECO:0000313" key="1">
    <source>
        <dbReference type="EMBL" id="PVZ10194.1"/>
    </source>
</evidence>
<reference evidence="1 2" key="1">
    <citation type="submission" date="2018-04" db="EMBL/GenBank/DDBJ databases">
        <title>Genomic Encyclopedia of Type Strains, Phase IV (KMG-IV): sequencing the most valuable type-strain genomes for metagenomic binning, comparative biology and taxonomic classification.</title>
        <authorList>
            <person name="Goeker M."/>
        </authorList>
    </citation>
    <scope>NUCLEOTIDE SEQUENCE [LARGE SCALE GENOMIC DNA]</scope>
    <source>
        <strain evidence="1 2">DSM 45771</strain>
    </source>
</reference>
<sequence>MSVPDDRHPGATSRRLLGLRRRPGRLALAVFRLPLKAYQHNAGPAVGRTFVAFTHLGRVTGQPHQTVAMVLRDDRASGEVVICAGWGPRTDWYRNIRARPAVRVQLGGETFTPHQRFLTDDEAFDVVARFRREHPYRARLIGAVLGWGDLRDDAAAREFIRGHPFVAFRPVGGPTPGPHGAPEA</sequence>
<dbReference type="Proteomes" id="UP000245639">
    <property type="component" value="Unassembled WGS sequence"/>
</dbReference>
<organism evidence="1 2">
    <name type="scientific">Actinomycetospora cinnamomea</name>
    <dbReference type="NCBI Taxonomy" id="663609"/>
    <lineage>
        <taxon>Bacteria</taxon>
        <taxon>Bacillati</taxon>
        <taxon>Actinomycetota</taxon>
        <taxon>Actinomycetes</taxon>
        <taxon>Pseudonocardiales</taxon>
        <taxon>Pseudonocardiaceae</taxon>
        <taxon>Actinomycetospora</taxon>
    </lineage>
</organism>
<protein>
    <submittedName>
        <fullName evidence="1">Deazaflavin-dependent oxidoreductase (Nitroreductase family)</fullName>
    </submittedName>
</protein>
<keyword evidence="2" id="KW-1185">Reference proteome</keyword>
<comment type="caution">
    <text evidence="1">The sequence shown here is derived from an EMBL/GenBank/DDBJ whole genome shotgun (WGS) entry which is preliminary data.</text>
</comment>
<dbReference type="InterPro" id="IPR012349">
    <property type="entry name" value="Split_barrel_FMN-bd"/>
</dbReference>
<name>A0A2U1FDG2_9PSEU</name>
<proteinExistence type="predicted"/>
<gene>
    <name evidence="1" type="ORF">C8D89_105271</name>
</gene>
<dbReference type="GO" id="GO:0016491">
    <property type="term" value="F:oxidoreductase activity"/>
    <property type="evidence" value="ECO:0007669"/>
    <property type="project" value="InterPro"/>
</dbReference>
<dbReference type="RefSeq" id="WP_165825676.1">
    <property type="nucleotide sequence ID" value="NZ_QEKW01000005.1"/>
</dbReference>
<dbReference type="Gene3D" id="2.30.110.10">
    <property type="entry name" value="Electron Transport, Fmn-binding Protein, Chain A"/>
    <property type="match status" value="1"/>
</dbReference>
<dbReference type="AlphaFoldDB" id="A0A2U1FDG2"/>
<accession>A0A2U1FDG2</accession>
<dbReference type="NCBIfam" id="TIGR00026">
    <property type="entry name" value="hi_GC_TIGR00026"/>
    <property type="match status" value="1"/>
</dbReference>
<evidence type="ECO:0000313" key="2">
    <source>
        <dbReference type="Proteomes" id="UP000245639"/>
    </source>
</evidence>
<dbReference type="EMBL" id="QEKW01000005">
    <property type="protein sequence ID" value="PVZ10194.1"/>
    <property type="molecule type" value="Genomic_DNA"/>
</dbReference>